<reference evidence="4 5" key="1">
    <citation type="submission" date="2013-03" db="EMBL/GenBank/DDBJ databases">
        <authorList>
            <person name="Warren W."/>
            <person name="Wilson R.K."/>
        </authorList>
    </citation>
    <scope>NUCLEOTIDE SEQUENCE</scope>
</reference>
<dbReference type="Pfam" id="PF00169">
    <property type="entry name" value="PH"/>
    <property type="match status" value="1"/>
</dbReference>
<gene>
    <name evidence="4" type="primary">PHLDB3</name>
</gene>
<reference evidence="4" key="3">
    <citation type="submission" date="2025-09" db="UniProtKB">
        <authorList>
            <consortium name="Ensembl"/>
        </authorList>
    </citation>
    <scope>IDENTIFICATION</scope>
</reference>
<feature type="region of interest" description="Disordered" evidence="2">
    <location>
        <begin position="304"/>
        <end position="332"/>
    </location>
</feature>
<dbReference type="PANTHER" id="PTHR12156:SF22">
    <property type="entry name" value="PLECKSTRIN HOMOLOGY-LIKE DOMAIN FAMILY B MEMBER 3"/>
    <property type="match status" value="1"/>
</dbReference>
<feature type="compositionally biased region" description="Basic and acidic residues" evidence="2">
    <location>
        <begin position="57"/>
        <end position="69"/>
    </location>
</feature>
<evidence type="ECO:0000313" key="5">
    <source>
        <dbReference type="Proteomes" id="UP000233100"/>
    </source>
</evidence>
<dbReference type="Ensembl" id="ENSMFAT00000035156.2">
    <property type="protein sequence ID" value="ENSMFAP00000020861.2"/>
    <property type="gene ID" value="ENSMFAG00000033373.2"/>
</dbReference>
<proteinExistence type="predicted"/>
<dbReference type="GO" id="GO:0019899">
    <property type="term" value="F:enzyme binding"/>
    <property type="evidence" value="ECO:0007669"/>
    <property type="project" value="Ensembl"/>
</dbReference>
<feature type="compositionally biased region" description="Low complexity" evidence="2">
    <location>
        <begin position="304"/>
        <end position="313"/>
    </location>
</feature>
<dbReference type="PROSITE" id="PS50003">
    <property type="entry name" value="PH_DOMAIN"/>
    <property type="match status" value="1"/>
</dbReference>
<feature type="region of interest" description="Disordered" evidence="2">
    <location>
        <begin position="55"/>
        <end position="78"/>
    </location>
</feature>
<feature type="compositionally biased region" description="Low complexity" evidence="2">
    <location>
        <begin position="220"/>
        <end position="234"/>
    </location>
</feature>
<feature type="compositionally biased region" description="Basic and acidic residues" evidence="2">
    <location>
        <begin position="314"/>
        <end position="332"/>
    </location>
</feature>
<dbReference type="InterPro" id="IPR037810">
    <property type="entry name" value="PHLDB1/2/3_PH"/>
</dbReference>
<evidence type="ECO:0000313" key="4">
    <source>
        <dbReference type="Ensembl" id="ENSMFAP00000020861.2"/>
    </source>
</evidence>
<dbReference type="Bgee" id="ENSMFAG00000033373">
    <property type="expression patterns" value="Expressed in pituitary gland and 1 other cell type or tissue"/>
</dbReference>
<evidence type="ECO:0000256" key="1">
    <source>
        <dbReference type="ARBA" id="ARBA00023054"/>
    </source>
</evidence>
<dbReference type="SMART" id="SM00233">
    <property type="entry name" value="PH"/>
    <property type="match status" value="1"/>
</dbReference>
<accession>A0A2K5V806</accession>
<feature type="region of interest" description="Disordered" evidence="2">
    <location>
        <begin position="95"/>
        <end position="243"/>
    </location>
</feature>
<dbReference type="GeneTree" id="ENSGT00940000160803"/>
<feature type="region of interest" description="Disordered" evidence="2">
    <location>
        <begin position="386"/>
        <end position="419"/>
    </location>
</feature>
<evidence type="ECO:0000256" key="2">
    <source>
        <dbReference type="SAM" id="MobiDB-lite"/>
    </source>
</evidence>
<keyword evidence="5" id="KW-1185">Reference proteome</keyword>
<keyword evidence="1" id="KW-0175">Coiled coil</keyword>
<dbReference type="SUPFAM" id="SSF50729">
    <property type="entry name" value="PH domain-like"/>
    <property type="match status" value="1"/>
</dbReference>
<evidence type="ECO:0000259" key="3">
    <source>
        <dbReference type="PROSITE" id="PS50003"/>
    </source>
</evidence>
<feature type="region of interest" description="Disordered" evidence="2">
    <location>
        <begin position="615"/>
        <end position="646"/>
    </location>
</feature>
<dbReference type="InterPro" id="IPR011993">
    <property type="entry name" value="PH-like_dom_sf"/>
</dbReference>
<name>A0A2K5V806_MACFA</name>
<dbReference type="PANTHER" id="PTHR12156">
    <property type="entry name" value="PLECKSTRIN HOMOLOGY-LIKE DOMAIN, FAMILY B, MEMBER 3"/>
    <property type="match status" value="1"/>
</dbReference>
<dbReference type="FunFam" id="2.30.29.30:FF:000006">
    <property type="entry name" value="Pleckstrin homology like domain family B member 1"/>
    <property type="match status" value="1"/>
</dbReference>
<sequence>MPKPRVGQARGSLLPRELLDLLSPPPLPGCWGGGRGGLSPPSSPATCLIGRSGCAQRAERSAPKPELVRGPRLWGGGGWTSESQGLRLLACSEKGILGAPTPGPLGPASWGGLRAPEQTRAALSPPRPRPGAPGPAHPAGARAAMGTRSSPAEGTPPPPVPECDVEVQPQGYPEESREQEAPKVLAEPSSRGGAEKQGEEEEVGEGSSTESSRDAPEATPPIATASTPASSTSSGEGVRGAARRLRGQQLEALTRVALMEQRVKELQRQRKELRIEMEVEVALLRGELAGERVAARREEEQLRELLGQQAASEQRGRQQREQEQRRLSQERDRLEGLRQRLREAQGQLDSQPEDQRERLLQRVQEMREQLDVAQRAYEDLEFQQLERESRQEEEDRDRPGPQAPDPKVQELQASTAQHRRRIRVLEEQLKSLGEQMAAESRGLSRKKEEALQALSQERSRLLELNCLQGTPGGDFSEPNPALTKLLFTQKTDHQLLVLQDPAAHSAATPTSSCLFSVHSSLQGSIGLQRTGSLHRKRGERASQRGSPRPLSFHCTESLEASALPPAVGDSGRYPLYQLLNCGRGNSCGAVHPDIAHMERLLQQAMAERERLLKAREGTRRGTEASSGPAVPAITAPPTPPHPPGPRILDLRQHLEAWGHNPENCPHVQVSGGCCRGPLVKMGGRIKTWRKRWFCFDRQARRLAYYADKEETKLKGVIYFQAIEEVYYDHLRCAFKSPSPRLTFCVKTYERLFYMVAPSPEAMRIWMDVIVTAADENHAP</sequence>
<protein>
    <submittedName>
        <fullName evidence="4">Pleckstrin homology like domain family B member 3</fullName>
    </submittedName>
</protein>
<reference evidence="4" key="2">
    <citation type="submission" date="2025-08" db="UniProtKB">
        <authorList>
            <consortium name="Ensembl"/>
        </authorList>
    </citation>
    <scope>IDENTIFICATION</scope>
</reference>
<feature type="region of interest" description="Disordered" evidence="2">
    <location>
        <begin position="528"/>
        <end position="551"/>
    </location>
</feature>
<dbReference type="InterPro" id="IPR052212">
    <property type="entry name" value="PH-like_domain"/>
</dbReference>
<dbReference type="Proteomes" id="UP000233100">
    <property type="component" value="Chromosome 19"/>
</dbReference>
<feature type="compositionally biased region" description="Pro residues" evidence="2">
    <location>
        <begin position="634"/>
        <end position="645"/>
    </location>
</feature>
<dbReference type="AlphaFoldDB" id="A0A2K5V806"/>
<feature type="compositionally biased region" description="Pro residues" evidence="2">
    <location>
        <begin position="125"/>
        <end position="136"/>
    </location>
</feature>
<dbReference type="Gene3D" id="2.30.29.30">
    <property type="entry name" value="Pleckstrin-homology domain (PH domain)/Phosphotyrosine-binding domain (PTB)"/>
    <property type="match status" value="1"/>
</dbReference>
<dbReference type="VEuPathDB" id="HostDB:ENSMFAG00000033373"/>
<feature type="domain" description="PH" evidence="3">
    <location>
        <begin position="671"/>
        <end position="774"/>
    </location>
</feature>
<feature type="compositionally biased region" description="Low complexity" evidence="2">
    <location>
        <begin position="137"/>
        <end position="146"/>
    </location>
</feature>
<dbReference type="InterPro" id="IPR001849">
    <property type="entry name" value="PH_domain"/>
</dbReference>
<organism evidence="4 5">
    <name type="scientific">Macaca fascicularis</name>
    <name type="common">Crab-eating macaque</name>
    <name type="synonym">Cynomolgus monkey</name>
    <dbReference type="NCBI Taxonomy" id="9541"/>
    <lineage>
        <taxon>Eukaryota</taxon>
        <taxon>Metazoa</taxon>
        <taxon>Chordata</taxon>
        <taxon>Craniata</taxon>
        <taxon>Vertebrata</taxon>
        <taxon>Euteleostomi</taxon>
        <taxon>Mammalia</taxon>
        <taxon>Eutheria</taxon>
        <taxon>Euarchontoglires</taxon>
        <taxon>Primates</taxon>
        <taxon>Haplorrhini</taxon>
        <taxon>Catarrhini</taxon>
        <taxon>Cercopithecidae</taxon>
        <taxon>Cercopithecinae</taxon>
        <taxon>Macaca</taxon>
    </lineage>
</organism>
<dbReference type="CDD" id="cd14673">
    <property type="entry name" value="PH_PHLDB1_2"/>
    <property type="match status" value="1"/>
</dbReference>